<dbReference type="EMBL" id="BJUN01000021">
    <property type="protein sequence ID" value="GEK59878.1"/>
    <property type="molecule type" value="Genomic_DNA"/>
</dbReference>
<dbReference type="Gene3D" id="3.50.50.60">
    <property type="entry name" value="FAD/NAD(P)-binding domain"/>
    <property type="match status" value="2"/>
</dbReference>
<organism evidence="1 2">
    <name type="scientific">Marinococcus halophilus</name>
    <dbReference type="NCBI Taxonomy" id="1371"/>
    <lineage>
        <taxon>Bacteria</taxon>
        <taxon>Bacillati</taxon>
        <taxon>Bacillota</taxon>
        <taxon>Bacilli</taxon>
        <taxon>Bacillales</taxon>
        <taxon>Bacillaceae</taxon>
        <taxon>Marinococcus</taxon>
    </lineage>
</organism>
<gene>
    <name evidence="1" type="ORF">MHA01_27830</name>
</gene>
<evidence type="ECO:0000313" key="1">
    <source>
        <dbReference type="EMBL" id="GEK59878.1"/>
    </source>
</evidence>
<dbReference type="InterPro" id="IPR015904">
    <property type="entry name" value="Sulphide_quinone_reductase"/>
</dbReference>
<dbReference type="Proteomes" id="UP000321051">
    <property type="component" value="Unassembled WGS sequence"/>
</dbReference>
<proteinExistence type="predicted"/>
<dbReference type="InterPro" id="IPR036188">
    <property type="entry name" value="FAD/NAD-bd_sf"/>
</dbReference>
<dbReference type="GO" id="GO:0070221">
    <property type="term" value="P:sulfide oxidation, using sulfide:quinone oxidoreductase"/>
    <property type="evidence" value="ECO:0007669"/>
    <property type="project" value="TreeGrafter"/>
</dbReference>
<dbReference type="RefSeq" id="WP_094908916.1">
    <property type="nucleotide sequence ID" value="NZ_BJUN01000021.1"/>
</dbReference>
<dbReference type="OrthoDB" id="9805710at2"/>
<dbReference type="GO" id="GO:0070224">
    <property type="term" value="F:sulfide:quinone oxidoreductase activity"/>
    <property type="evidence" value="ECO:0007669"/>
    <property type="project" value="TreeGrafter"/>
</dbReference>
<evidence type="ECO:0000313" key="2">
    <source>
        <dbReference type="Proteomes" id="UP000321051"/>
    </source>
</evidence>
<protein>
    <submittedName>
        <fullName evidence="1">Uncharacterized protein</fullName>
    </submittedName>
</protein>
<keyword evidence="2" id="KW-1185">Reference proteome</keyword>
<sequence>MQDGFTIHYKYLVVCPGLQFDRHNIGGLEENPGKNGVCSNYSYEHVQYTGECIRDFQSGNAVFSYLQSAIKCGGAPQKIMYLAEEAFQKQGVRGQSNVSFYSANADMFSVEKYTKVLNQIIEDRGIVCAFPTEFNSY</sequence>
<reference evidence="1 2" key="1">
    <citation type="submission" date="2019-07" db="EMBL/GenBank/DDBJ databases">
        <title>Whole genome shotgun sequence of Marinococcus halophilus NBRC 102359.</title>
        <authorList>
            <person name="Hosoyama A."/>
            <person name="Uohara A."/>
            <person name="Ohji S."/>
            <person name="Ichikawa N."/>
        </authorList>
    </citation>
    <scope>NUCLEOTIDE SEQUENCE [LARGE SCALE GENOMIC DNA]</scope>
    <source>
        <strain evidence="1 2">NBRC 102359</strain>
    </source>
</reference>
<name>A0A510Y918_MARHA</name>
<comment type="caution">
    <text evidence="1">The sequence shown here is derived from an EMBL/GenBank/DDBJ whole genome shotgun (WGS) entry which is preliminary data.</text>
</comment>
<dbReference type="PANTHER" id="PTHR10632">
    <property type="entry name" value="SULFIDE:QUINONE OXIDOREDUCTASE"/>
    <property type="match status" value="1"/>
</dbReference>
<dbReference type="SUPFAM" id="SSF51905">
    <property type="entry name" value="FAD/NAD(P)-binding domain"/>
    <property type="match status" value="1"/>
</dbReference>
<dbReference type="PANTHER" id="PTHR10632:SF2">
    <property type="entry name" value="SULFIDE:QUINONE OXIDOREDUCTASE, MITOCHONDRIAL"/>
    <property type="match status" value="1"/>
</dbReference>
<dbReference type="GO" id="GO:0071949">
    <property type="term" value="F:FAD binding"/>
    <property type="evidence" value="ECO:0007669"/>
    <property type="project" value="TreeGrafter"/>
</dbReference>
<dbReference type="AlphaFoldDB" id="A0A510Y918"/>
<accession>A0A510Y918</accession>